<dbReference type="EMBL" id="HG670714">
    <property type="protein sequence ID" value="CDI77646.1"/>
    <property type="molecule type" value="Genomic_DNA"/>
</dbReference>
<reference evidence="2" key="1">
    <citation type="submission" date="2013-10" db="EMBL/GenBank/DDBJ databases">
        <title>Genomic analysis of the causative agents of coccidiosis in chickens.</title>
        <authorList>
            <person name="Reid A.J."/>
            <person name="Blake D."/>
            <person name="Billington K."/>
            <person name="Browne H."/>
            <person name="Dunn M."/>
            <person name="Hung S."/>
            <person name="Kawahara F."/>
            <person name="Miranda-Saavedra D."/>
            <person name="Mourier T."/>
            <person name="Nagra H."/>
            <person name="Otto T.D."/>
            <person name="Rawlings N."/>
            <person name="Sanchez A."/>
            <person name="Sanders M."/>
            <person name="Subramaniam C."/>
            <person name="Tay Y."/>
            <person name="Dear P."/>
            <person name="Doerig C."/>
            <person name="Gruber A."/>
            <person name="Parkinson J."/>
            <person name="Shirley M."/>
            <person name="Wan K.L."/>
            <person name="Berriman M."/>
            <person name="Tomley F."/>
            <person name="Pain A."/>
        </authorList>
    </citation>
    <scope>NUCLEOTIDE SEQUENCE</scope>
    <source>
        <strain evidence="2">Houghton</strain>
    </source>
</reference>
<sequence length="215" mass="23675">MGDHALTALSATARRRNLNICSDQHLDPLAPVLAKLSFLEKVVDTQTKLLREVLRRLPPPAEFESSELDHDPRSFSSSFNCSVPALKALNGKLSSSSSKEECQHSNNSTAASPPSLSPCGQCNKEKETSEERLTCHKRLHAETSPANIAEYERPTVGPFGSPLIEVQRYGEGWTATTRCPLLSSSGCLLPKSESMHLAKPTLFRLTCGHEFHLHW</sequence>
<gene>
    <name evidence="2" type="ORF">EAH_00025900</name>
</gene>
<dbReference type="RefSeq" id="XP_013252031.1">
    <property type="nucleotide sequence ID" value="XM_013396577.1"/>
</dbReference>
<dbReference type="AlphaFoldDB" id="U6GBL5"/>
<evidence type="ECO:0000313" key="3">
    <source>
        <dbReference type="Proteomes" id="UP000018050"/>
    </source>
</evidence>
<proteinExistence type="predicted"/>
<protein>
    <submittedName>
        <fullName evidence="2">Uncharacterized protein</fullName>
    </submittedName>
</protein>
<reference evidence="2" key="2">
    <citation type="submission" date="2013-10" db="EMBL/GenBank/DDBJ databases">
        <authorList>
            <person name="Aslett M."/>
        </authorList>
    </citation>
    <scope>NUCLEOTIDE SEQUENCE</scope>
    <source>
        <strain evidence="2">Houghton</strain>
    </source>
</reference>
<dbReference type="VEuPathDB" id="ToxoDB:EAH_00025900"/>
<name>U6GBL5_EIMAC</name>
<feature type="compositionally biased region" description="Polar residues" evidence="1">
    <location>
        <begin position="104"/>
        <end position="120"/>
    </location>
</feature>
<dbReference type="GeneID" id="25270660"/>
<keyword evidence="3" id="KW-1185">Reference proteome</keyword>
<evidence type="ECO:0000313" key="2">
    <source>
        <dbReference type="EMBL" id="CDI77646.1"/>
    </source>
</evidence>
<feature type="region of interest" description="Disordered" evidence="1">
    <location>
        <begin position="96"/>
        <end position="123"/>
    </location>
</feature>
<organism evidence="2 3">
    <name type="scientific">Eimeria acervulina</name>
    <name type="common">Coccidian parasite</name>
    <dbReference type="NCBI Taxonomy" id="5801"/>
    <lineage>
        <taxon>Eukaryota</taxon>
        <taxon>Sar</taxon>
        <taxon>Alveolata</taxon>
        <taxon>Apicomplexa</taxon>
        <taxon>Conoidasida</taxon>
        <taxon>Coccidia</taxon>
        <taxon>Eucoccidiorida</taxon>
        <taxon>Eimeriorina</taxon>
        <taxon>Eimeriidae</taxon>
        <taxon>Eimeria</taxon>
    </lineage>
</organism>
<evidence type="ECO:0000256" key="1">
    <source>
        <dbReference type="SAM" id="MobiDB-lite"/>
    </source>
</evidence>
<dbReference type="Proteomes" id="UP000018050">
    <property type="component" value="Unassembled WGS sequence"/>
</dbReference>
<accession>U6GBL5</accession>